<sequence length="348" mass="39778">MSERGAKSFVDLEKAFPDLLVPESFNWSDESSDEEMYEVDEISTTSSTETLSVSDEARMEDLGDWFSQEPLTRWKEKNISSGSSLDWTTTVPNNRPTFANQLVSRLNQDFSCKKITYDEDDCQDMVPLVRYPEETESPALRTIRDEIDCEFHARRVYVGAMGKFEPVHHFNWLGDPVSHRSDTSPAVSLFVQLTDPKVPKPGGELRLQTLMKNAMAYIDPVILLFEDRVTRLPRSMTDLIEWASTRTFKFYSPHGHWIDEPEETDDFPIEDPGNAHDYMADDFAIGSGFVQASRLPSSNEWLEAQQELFIASEKTALSRQVRNYKAKGHQSFKPSPLRNEVTYETGSC</sequence>
<keyword evidence="2" id="KW-1185">Reference proteome</keyword>
<accession>A0A318Z6B1</accession>
<gene>
    <name evidence="1" type="ORF">BP01DRAFT_124401</name>
</gene>
<dbReference type="Proteomes" id="UP000248349">
    <property type="component" value="Unassembled WGS sequence"/>
</dbReference>
<name>A0A318Z6B1_9EURO</name>
<organism evidence="1 2">
    <name type="scientific">Aspergillus saccharolyticus JOP 1030-1</name>
    <dbReference type="NCBI Taxonomy" id="1450539"/>
    <lineage>
        <taxon>Eukaryota</taxon>
        <taxon>Fungi</taxon>
        <taxon>Dikarya</taxon>
        <taxon>Ascomycota</taxon>
        <taxon>Pezizomycotina</taxon>
        <taxon>Eurotiomycetes</taxon>
        <taxon>Eurotiomycetidae</taxon>
        <taxon>Eurotiales</taxon>
        <taxon>Aspergillaceae</taxon>
        <taxon>Aspergillus</taxon>
        <taxon>Aspergillus subgen. Circumdati</taxon>
    </lineage>
</organism>
<dbReference type="EMBL" id="KZ821248">
    <property type="protein sequence ID" value="PYH42815.1"/>
    <property type="molecule type" value="Genomic_DNA"/>
</dbReference>
<dbReference type="AlphaFoldDB" id="A0A318Z6B1"/>
<dbReference type="RefSeq" id="XP_025428797.1">
    <property type="nucleotide sequence ID" value="XM_025570428.1"/>
</dbReference>
<dbReference type="OrthoDB" id="5421702at2759"/>
<dbReference type="GeneID" id="37071656"/>
<proteinExistence type="predicted"/>
<evidence type="ECO:0000313" key="2">
    <source>
        <dbReference type="Proteomes" id="UP000248349"/>
    </source>
</evidence>
<evidence type="ECO:0000313" key="1">
    <source>
        <dbReference type="EMBL" id="PYH42815.1"/>
    </source>
</evidence>
<reference evidence="1 2" key="1">
    <citation type="submission" date="2016-12" db="EMBL/GenBank/DDBJ databases">
        <title>The genomes of Aspergillus section Nigri reveals drivers in fungal speciation.</title>
        <authorList>
            <consortium name="DOE Joint Genome Institute"/>
            <person name="Vesth T.C."/>
            <person name="Nybo J."/>
            <person name="Theobald S."/>
            <person name="Brandl J."/>
            <person name="Frisvad J.C."/>
            <person name="Nielsen K.F."/>
            <person name="Lyhne E.K."/>
            <person name="Kogle M.E."/>
            <person name="Kuo A."/>
            <person name="Riley R."/>
            <person name="Clum A."/>
            <person name="Nolan M."/>
            <person name="Lipzen A."/>
            <person name="Salamov A."/>
            <person name="Henrissat B."/>
            <person name="Wiebenga A."/>
            <person name="De Vries R.P."/>
            <person name="Grigoriev I.V."/>
            <person name="Mortensen U.H."/>
            <person name="Andersen M.R."/>
            <person name="Baker S.E."/>
        </authorList>
    </citation>
    <scope>NUCLEOTIDE SEQUENCE [LARGE SCALE GENOMIC DNA]</scope>
    <source>
        <strain evidence="1 2">JOP 1030-1</strain>
    </source>
</reference>
<protein>
    <submittedName>
        <fullName evidence="1">Uncharacterized protein</fullName>
    </submittedName>
</protein>